<name>A0ABN8YH68_RANTA</name>
<reference evidence="2" key="1">
    <citation type="submission" date="2023-04" db="EMBL/GenBank/DDBJ databases">
        <authorList>
            <consortium name="ELIXIR-Norway"/>
        </authorList>
    </citation>
    <scope>NUCLEOTIDE SEQUENCE [LARGE SCALE GENOMIC DNA]</scope>
</reference>
<organism evidence="2 3">
    <name type="scientific">Rangifer tarandus platyrhynchus</name>
    <name type="common">Svalbard reindeer</name>
    <dbReference type="NCBI Taxonomy" id="3082113"/>
    <lineage>
        <taxon>Eukaryota</taxon>
        <taxon>Metazoa</taxon>
        <taxon>Chordata</taxon>
        <taxon>Craniata</taxon>
        <taxon>Vertebrata</taxon>
        <taxon>Euteleostomi</taxon>
        <taxon>Mammalia</taxon>
        <taxon>Eutheria</taxon>
        <taxon>Laurasiatheria</taxon>
        <taxon>Artiodactyla</taxon>
        <taxon>Ruminantia</taxon>
        <taxon>Pecora</taxon>
        <taxon>Cervidae</taxon>
        <taxon>Odocoileinae</taxon>
        <taxon>Rangifer</taxon>
    </lineage>
</organism>
<protein>
    <submittedName>
        <fullName evidence="2">Uncharacterized protein</fullName>
    </submittedName>
</protein>
<proteinExistence type="predicted"/>
<evidence type="ECO:0000313" key="2">
    <source>
        <dbReference type="EMBL" id="CAI9160905.1"/>
    </source>
</evidence>
<dbReference type="Proteomes" id="UP001176941">
    <property type="component" value="Chromosome 2"/>
</dbReference>
<gene>
    <name evidence="2" type="ORF">MRATA1EN1_LOCUS9867</name>
</gene>
<dbReference type="EMBL" id="OX459938">
    <property type="protein sequence ID" value="CAI9160905.1"/>
    <property type="molecule type" value="Genomic_DNA"/>
</dbReference>
<keyword evidence="3" id="KW-1185">Reference proteome</keyword>
<accession>A0ABN8YH68</accession>
<feature type="region of interest" description="Disordered" evidence="1">
    <location>
        <begin position="31"/>
        <end position="75"/>
    </location>
</feature>
<evidence type="ECO:0000256" key="1">
    <source>
        <dbReference type="SAM" id="MobiDB-lite"/>
    </source>
</evidence>
<evidence type="ECO:0000313" key="3">
    <source>
        <dbReference type="Proteomes" id="UP001176941"/>
    </source>
</evidence>
<sequence>MPTSTWSGRTREAPGQVGLGYCRSALGRESCKGNTKGSAPQGAGVAAASDTSAWTRSAAPRGTENLRLGVPPPASVPPTPLPIAGLFRRCALPKDGGVRSPGGPEPLSALPHPRAAWLRGLLAASPGPPGRRSRG</sequence>